<reference evidence="1 2" key="1">
    <citation type="submission" date="2016-02" db="EMBL/GenBank/DDBJ databases">
        <title>Genome analysis of coral dinoflagellate symbionts highlights evolutionary adaptations to a symbiotic lifestyle.</title>
        <authorList>
            <person name="Aranda M."/>
            <person name="Li Y."/>
            <person name="Liew Y.J."/>
            <person name="Baumgarten S."/>
            <person name="Simakov O."/>
            <person name="Wilson M."/>
            <person name="Piel J."/>
            <person name="Ashoor H."/>
            <person name="Bougouffa S."/>
            <person name="Bajic V.B."/>
            <person name="Ryu T."/>
            <person name="Ravasi T."/>
            <person name="Bayer T."/>
            <person name="Micklem G."/>
            <person name="Kim H."/>
            <person name="Bhak J."/>
            <person name="Lajeunesse T.C."/>
            <person name="Voolstra C.R."/>
        </authorList>
    </citation>
    <scope>NUCLEOTIDE SEQUENCE [LARGE SCALE GENOMIC DNA]</scope>
    <source>
        <strain evidence="1 2">CCMP2467</strain>
    </source>
</reference>
<dbReference type="AlphaFoldDB" id="A0A1Q9DIN9"/>
<comment type="caution">
    <text evidence="1">The sequence shown here is derived from an EMBL/GenBank/DDBJ whole genome shotgun (WGS) entry which is preliminary data.</text>
</comment>
<sequence>MVILSCESETLDTSLFRAMLNSKDPDLLELRAYLDKLGDKRKSPEWTISWNDTWFSDKVGATAAQHLEPGQYKIDRDFVVDPTAEVRKGKLSAALSAPTFTFANESRTHKRTGVMKGIVGAVDRDLDTGPGQYPLPDSVAAHKRVQLPSSTAWSMARGDPQEAVRERRLAARAPPPGSYTLPSFFDDVDRQRQESLAGSGRHRPRTQWKNQWKTMFRAIHASQTAKGRTATF</sequence>
<dbReference type="OMA" id="ACTISFN"/>
<evidence type="ECO:0000313" key="2">
    <source>
        <dbReference type="Proteomes" id="UP000186817"/>
    </source>
</evidence>
<dbReference type="Proteomes" id="UP000186817">
    <property type="component" value="Unassembled WGS sequence"/>
</dbReference>
<dbReference type="OrthoDB" id="409920at2759"/>
<gene>
    <name evidence="1" type="ORF">AK812_SmicGene22856</name>
</gene>
<protein>
    <submittedName>
        <fullName evidence="1">Uncharacterized protein</fullName>
    </submittedName>
</protein>
<organism evidence="1 2">
    <name type="scientific">Symbiodinium microadriaticum</name>
    <name type="common">Dinoflagellate</name>
    <name type="synonym">Zooxanthella microadriatica</name>
    <dbReference type="NCBI Taxonomy" id="2951"/>
    <lineage>
        <taxon>Eukaryota</taxon>
        <taxon>Sar</taxon>
        <taxon>Alveolata</taxon>
        <taxon>Dinophyceae</taxon>
        <taxon>Suessiales</taxon>
        <taxon>Symbiodiniaceae</taxon>
        <taxon>Symbiodinium</taxon>
    </lineage>
</organism>
<dbReference type="EMBL" id="LSRX01000518">
    <property type="protein sequence ID" value="OLP95052.1"/>
    <property type="molecule type" value="Genomic_DNA"/>
</dbReference>
<evidence type="ECO:0000313" key="1">
    <source>
        <dbReference type="EMBL" id="OLP95052.1"/>
    </source>
</evidence>
<name>A0A1Q9DIN9_SYMMI</name>
<proteinExistence type="predicted"/>
<accession>A0A1Q9DIN9</accession>
<keyword evidence="2" id="KW-1185">Reference proteome</keyword>